<evidence type="ECO:0000256" key="1">
    <source>
        <dbReference type="SAM" id="MobiDB-lite"/>
    </source>
</evidence>
<name>A0A8T0JJ43_PHAAN</name>
<evidence type="ECO:0000313" key="2">
    <source>
        <dbReference type="EMBL" id="KAG2372614.1"/>
    </source>
</evidence>
<accession>A0A8T0JJ43</accession>
<feature type="compositionally biased region" description="Basic residues" evidence="1">
    <location>
        <begin position="126"/>
        <end position="144"/>
    </location>
</feature>
<gene>
    <name evidence="2" type="ORF">HKW66_Vig0205170</name>
</gene>
<dbReference type="AlphaFoldDB" id="A0A8T0JJ43"/>
<feature type="region of interest" description="Disordered" evidence="1">
    <location>
        <begin position="108"/>
        <end position="179"/>
    </location>
</feature>
<dbReference type="EMBL" id="JABFOF010000011">
    <property type="protein sequence ID" value="KAG2372614.1"/>
    <property type="molecule type" value="Genomic_DNA"/>
</dbReference>
<feature type="compositionally biased region" description="Basic and acidic residues" evidence="1">
    <location>
        <begin position="108"/>
        <end position="125"/>
    </location>
</feature>
<comment type="caution">
    <text evidence="2">The sequence shown here is derived from an EMBL/GenBank/DDBJ whole genome shotgun (WGS) entry which is preliminary data.</text>
</comment>
<organism evidence="2 3">
    <name type="scientific">Phaseolus angularis</name>
    <name type="common">Azuki bean</name>
    <name type="synonym">Vigna angularis</name>
    <dbReference type="NCBI Taxonomy" id="3914"/>
    <lineage>
        <taxon>Eukaryota</taxon>
        <taxon>Viridiplantae</taxon>
        <taxon>Streptophyta</taxon>
        <taxon>Embryophyta</taxon>
        <taxon>Tracheophyta</taxon>
        <taxon>Spermatophyta</taxon>
        <taxon>Magnoliopsida</taxon>
        <taxon>eudicotyledons</taxon>
        <taxon>Gunneridae</taxon>
        <taxon>Pentapetalae</taxon>
        <taxon>rosids</taxon>
        <taxon>fabids</taxon>
        <taxon>Fabales</taxon>
        <taxon>Fabaceae</taxon>
        <taxon>Papilionoideae</taxon>
        <taxon>50 kb inversion clade</taxon>
        <taxon>NPAAA clade</taxon>
        <taxon>indigoferoid/millettioid clade</taxon>
        <taxon>Phaseoleae</taxon>
        <taxon>Vigna</taxon>
    </lineage>
</organism>
<feature type="compositionally biased region" description="Polar residues" evidence="1">
    <location>
        <begin position="145"/>
        <end position="158"/>
    </location>
</feature>
<reference evidence="2 3" key="1">
    <citation type="submission" date="2020-05" db="EMBL/GenBank/DDBJ databases">
        <title>Vigna angularis (adzuki bean) Var. LongXiaoDou No. 4 denovo assembly.</title>
        <authorList>
            <person name="Xiang H."/>
        </authorList>
    </citation>
    <scope>NUCLEOTIDE SEQUENCE [LARGE SCALE GENOMIC DNA]</scope>
    <source>
        <tissue evidence="2">Leaf</tissue>
    </source>
</reference>
<protein>
    <submittedName>
        <fullName evidence="2">La-related protein</fullName>
    </submittedName>
</protein>
<proteinExistence type="predicted"/>
<dbReference type="Proteomes" id="UP000743370">
    <property type="component" value="Unassembled WGS sequence"/>
</dbReference>
<evidence type="ECO:0000313" key="3">
    <source>
        <dbReference type="Proteomes" id="UP000743370"/>
    </source>
</evidence>
<sequence>MWACGSVKTIHTCPPQTSNSGASSALRLGKVDGLPLSNKVAELNDEGNWRSGLWVRLMHRRMSKPSQGRGKKGLDVEVGCDEDYTSVPEPHASEKQLEDASFPDTQLHEHAVAIKDHGYEKETGQRKGRSRGRGKGRGRVHCHQNNRVGTPPSNNTIFTDRVIAKQPPGPRMPDGTRGF</sequence>